<comment type="caution">
    <text evidence="2">The sequence shown here is derived from an EMBL/GenBank/DDBJ whole genome shotgun (WGS) entry which is preliminary data.</text>
</comment>
<proteinExistence type="predicted"/>
<evidence type="ECO:0000313" key="3">
    <source>
        <dbReference type="Proteomes" id="UP000837801"/>
    </source>
</evidence>
<dbReference type="AlphaFoldDB" id="A0A9P0VXW9"/>
<dbReference type="OrthoDB" id="185373at2759"/>
<feature type="region of interest" description="Disordered" evidence="1">
    <location>
        <begin position="904"/>
        <end position="935"/>
    </location>
</feature>
<feature type="region of interest" description="Disordered" evidence="1">
    <location>
        <begin position="34"/>
        <end position="56"/>
    </location>
</feature>
<keyword evidence="3" id="KW-1185">Reference proteome</keyword>
<evidence type="ECO:0000313" key="2">
    <source>
        <dbReference type="EMBL" id="CAH2353002.1"/>
    </source>
</evidence>
<accession>A0A9P0VXW9</accession>
<sequence length="935" mass="107472">MIRRGIVAGAYRHEVLSGQRLFIRSKSKWFNPLSRFSNKSNKQEHSPQSNQQVSNKSHMVTIEEPDNSYTSGSGKEANHASLVRDFNHYLRTDIPDILQQKILTDKLSQYIRVVPDFGSDKTTIPILNKVFLRLYTLQNNEIEGTLSLDELLILFEKSTLAVTNESRSNSENFYVPKYLALLARHFYTQPNDDGKIPVKIFVYVVELGSSIIKNSSLKDSLQLLFNNKNLKLSADFTSSLIKYLTFKKRLSIVTFQEIFQSSVNSGRFLELIDDEFFDTFNGYVENLYRDTPPLVHEYKNLERNLETVQQVTNQIIETLLKEGEIGVDFIGVSSYLKMAKLSHELDSVSMNTGFPNGSTKTLEFLVENSENLELLYEEIRREIFKQNLDEESLAEVLLITSWGSTKLNCLANMLSEYIASDEVKFSFEIRLQAKLGILLSGADGSESEIFEFVEKSISEMIAKEEDSAKNKAENLLDFRSIHAKVIQVALTSPKIPARGYFTQSLLNFFKEKYHATDFSVYSFKYQVDKAVSIGNHLQAVNAFEDSLDQYTQWPTSRDPMTKSTLDNLVVLICKEMDNIEDIFPIFTKIKQQMVDSQCSIDSINAMAGKMLQAEFVGDTIEFLKRELPKIGKEDTEKLPMTEKYGNLFSTLHNFVLTYKNESTFETNWVLYGEIHRYFNVPYEYYLPAMKFFSENQRQNASLIIFRQMVRLNELHGHGKSTPFLAPSRDHYLLLFQEFGNQLYEDGVAELHEYIKMDVHIPKQDIQLQNTILNAYSNLQDVPKTKDLFLAMSSNPKEIGGINEDSIQIMIKTYTYSDIAYVKKFWNNLSQYGIIPNYGIFKQYLIAHVYHGLTEEAIELTQGEMSDYEIEMSSDILISMFNFSLESSQQQKISTWAQEQYPSEWETAKSSGSLKATSKSTEDPSLMIEKGYETEK</sequence>
<organism evidence="2 3">
    <name type="scientific">[Candida] railenensis</name>
    <dbReference type="NCBI Taxonomy" id="45579"/>
    <lineage>
        <taxon>Eukaryota</taxon>
        <taxon>Fungi</taxon>
        <taxon>Dikarya</taxon>
        <taxon>Ascomycota</taxon>
        <taxon>Saccharomycotina</taxon>
        <taxon>Pichiomycetes</taxon>
        <taxon>Debaryomycetaceae</taxon>
        <taxon>Kurtzmaniella</taxon>
    </lineage>
</organism>
<dbReference type="Proteomes" id="UP000837801">
    <property type="component" value="Unassembled WGS sequence"/>
</dbReference>
<reference evidence="2" key="1">
    <citation type="submission" date="2022-03" db="EMBL/GenBank/DDBJ databases">
        <authorList>
            <person name="Legras J.-L."/>
            <person name="Devillers H."/>
            <person name="Grondin C."/>
        </authorList>
    </citation>
    <scope>NUCLEOTIDE SEQUENCE</scope>
    <source>
        <strain evidence="2">CLIB 1423</strain>
    </source>
</reference>
<name>A0A9P0VXW9_9ASCO</name>
<evidence type="ECO:0000256" key="1">
    <source>
        <dbReference type="SAM" id="MobiDB-lite"/>
    </source>
</evidence>
<feature type="compositionally biased region" description="Polar residues" evidence="1">
    <location>
        <begin position="907"/>
        <end position="918"/>
    </location>
</feature>
<dbReference type="EMBL" id="CAKXYY010000009">
    <property type="protein sequence ID" value="CAH2353002.1"/>
    <property type="molecule type" value="Genomic_DNA"/>
</dbReference>
<protein>
    <submittedName>
        <fullName evidence="2">Mitochondrial group I intron splicing factor CCM1</fullName>
    </submittedName>
</protein>
<gene>
    <name evidence="2" type="ORF">CLIB1423_09S00628</name>
</gene>